<proteinExistence type="predicted"/>
<reference evidence="1" key="2">
    <citation type="submission" date="2020-06" db="EMBL/GenBank/DDBJ databases">
        <authorList>
            <person name="Sheffer M."/>
        </authorList>
    </citation>
    <scope>NUCLEOTIDE SEQUENCE</scope>
</reference>
<keyword evidence="2" id="KW-1185">Reference proteome</keyword>
<sequence>MTDIREDRNSVRSSYKAVQLHHGPLVRKWACLRDPRIRSYCERAFEAAWTVSKVTITWASLTIEKNCDFGAPNDKCGYRFGTILSFQVSSGSARNILMAVYVYDTEETACRLLAFDIGVGVLHLV</sequence>
<reference evidence="1" key="1">
    <citation type="journal article" date="2020" name="bioRxiv">
        <title>Chromosome-level reference genome of the European wasp spider Argiope bruennichi: a resource for studies on range expansion and evolutionary adaptation.</title>
        <authorList>
            <person name="Sheffer M.M."/>
            <person name="Hoppe A."/>
            <person name="Krehenwinkel H."/>
            <person name="Uhl G."/>
            <person name="Kuss A.W."/>
            <person name="Jensen L."/>
            <person name="Jensen C."/>
            <person name="Gillespie R.G."/>
            <person name="Hoff K.J."/>
            <person name="Prost S."/>
        </authorList>
    </citation>
    <scope>NUCLEOTIDE SEQUENCE</scope>
</reference>
<dbReference type="Proteomes" id="UP000807504">
    <property type="component" value="Unassembled WGS sequence"/>
</dbReference>
<evidence type="ECO:0000313" key="1">
    <source>
        <dbReference type="EMBL" id="KAF8773363.1"/>
    </source>
</evidence>
<name>A0A8T0EH78_ARGBR</name>
<dbReference type="AlphaFoldDB" id="A0A8T0EH78"/>
<comment type="caution">
    <text evidence="1">The sequence shown here is derived from an EMBL/GenBank/DDBJ whole genome shotgun (WGS) entry which is preliminary data.</text>
</comment>
<accession>A0A8T0EH78</accession>
<dbReference type="EMBL" id="JABXBU010002227">
    <property type="protein sequence ID" value="KAF8773363.1"/>
    <property type="molecule type" value="Genomic_DNA"/>
</dbReference>
<gene>
    <name evidence="1" type="ORF">HNY73_016033</name>
</gene>
<protein>
    <submittedName>
        <fullName evidence="1">Uncharacterized protein</fullName>
    </submittedName>
</protein>
<evidence type="ECO:0000313" key="2">
    <source>
        <dbReference type="Proteomes" id="UP000807504"/>
    </source>
</evidence>
<organism evidence="1 2">
    <name type="scientific">Argiope bruennichi</name>
    <name type="common">Wasp spider</name>
    <name type="synonym">Aranea bruennichi</name>
    <dbReference type="NCBI Taxonomy" id="94029"/>
    <lineage>
        <taxon>Eukaryota</taxon>
        <taxon>Metazoa</taxon>
        <taxon>Ecdysozoa</taxon>
        <taxon>Arthropoda</taxon>
        <taxon>Chelicerata</taxon>
        <taxon>Arachnida</taxon>
        <taxon>Araneae</taxon>
        <taxon>Araneomorphae</taxon>
        <taxon>Entelegynae</taxon>
        <taxon>Araneoidea</taxon>
        <taxon>Araneidae</taxon>
        <taxon>Argiope</taxon>
    </lineage>
</organism>